<organism evidence="4 5">
    <name type="scientific">Serendipita indica (strain DSM 11827)</name>
    <name type="common">Root endophyte fungus</name>
    <name type="synonym">Piriformospora indica</name>
    <dbReference type="NCBI Taxonomy" id="1109443"/>
    <lineage>
        <taxon>Eukaryota</taxon>
        <taxon>Fungi</taxon>
        <taxon>Dikarya</taxon>
        <taxon>Basidiomycota</taxon>
        <taxon>Agaricomycotina</taxon>
        <taxon>Agaricomycetes</taxon>
        <taxon>Sebacinales</taxon>
        <taxon>Serendipitaceae</taxon>
        <taxon>Serendipita</taxon>
    </lineage>
</organism>
<evidence type="ECO:0000256" key="2">
    <source>
        <dbReference type="SAM" id="Phobius"/>
    </source>
</evidence>
<dbReference type="GO" id="GO:0031965">
    <property type="term" value="C:nuclear membrane"/>
    <property type="evidence" value="ECO:0007669"/>
    <property type="project" value="InterPro"/>
</dbReference>
<dbReference type="Proteomes" id="UP000007148">
    <property type="component" value="Unassembled WGS sequence"/>
</dbReference>
<dbReference type="eggNOG" id="KOG4503">
    <property type="taxonomic scope" value="Eukaryota"/>
</dbReference>
<keyword evidence="2" id="KW-0812">Transmembrane</keyword>
<dbReference type="Pfam" id="PF10104">
    <property type="entry name" value="Brr6_like_C_C"/>
    <property type="match status" value="1"/>
</dbReference>
<dbReference type="PANTHER" id="PTHR28136:SF1">
    <property type="entry name" value="NUCLEUS EXPORT PROTEIN BRL1"/>
    <property type="match status" value="1"/>
</dbReference>
<keyword evidence="2" id="KW-0472">Membrane</keyword>
<keyword evidence="2" id="KW-1133">Transmembrane helix</keyword>
<accession>G4TPP1</accession>
<feature type="compositionally biased region" description="Low complexity" evidence="1">
    <location>
        <begin position="89"/>
        <end position="102"/>
    </location>
</feature>
<dbReference type="GO" id="GO:0055088">
    <property type="term" value="P:lipid homeostasis"/>
    <property type="evidence" value="ECO:0007669"/>
    <property type="project" value="InterPro"/>
</dbReference>
<dbReference type="OMA" id="HPHIPRI"/>
<evidence type="ECO:0000259" key="3">
    <source>
        <dbReference type="SMART" id="SM01042"/>
    </source>
</evidence>
<feature type="region of interest" description="Disordered" evidence="1">
    <location>
        <begin position="164"/>
        <end position="206"/>
    </location>
</feature>
<evidence type="ECO:0000313" key="5">
    <source>
        <dbReference type="Proteomes" id="UP000007148"/>
    </source>
</evidence>
<sequence>MSGPAERRWNVSPMDFEYTSEDRKGTPAWAEQPANDTSEQRSKGSGYTDKSSVRGMSPSFVPSSPSTHSFPSFGTPSKLGNSQKNALWRASSSSPFSSPRARGFVAVEPIQEVSLSDISMEDANASPLSSKRAQPAFRTLAPAAEERTNLDVILASAKPVKNKRGSSLVKQTSVVDEPQEETDEASSGEEHEEGRRKSSIKKGDSITSNHHYTFNMPTAPAPKSEVPYLLLGYVQFLFNLSLVLVFLYVIVFCILTVQRDVEHRMTEYRAELAEAIATCAQLYEINKCFPLSQRVPAIAKQCSEWETCMQRDPLGLGRSRVVAETIGEVINSFVEPISWKTLIFGLVSLGFLITLTNILLSTYRERARVIPENVPLPQPLYAPPPPIHPHYLGPAHSGYLPGHPPPQQRWTRTWSGSEMIPPLTAPTTPSRRKIKTRGSSLAPDEGDQ</sequence>
<dbReference type="AlphaFoldDB" id="G4TPP1"/>
<dbReference type="InterPro" id="IPR040202">
    <property type="entry name" value="Brl1/Brr6"/>
</dbReference>
<name>G4TPP1_SERID</name>
<keyword evidence="5" id="KW-1185">Reference proteome</keyword>
<dbReference type="HOGENOM" id="CLU_040960_1_1_1"/>
<proteinExistence type="predicted"/>
<feature type="compositionally biased region" description="Acidic residues" evidence="1">
    <location>
        <begin position="177"/>
        <end position="187"/>
    </location>
</feature>
<protein>
    <recommendedName>
        <fullName evidence="3">Brl1/Brr6 domain-containing protein</fullName>
    </recommendedName>
</protein>
<dbReference type="OrthoDB" id="5961at2759"/>
<feature type="transmembrane region" description="Helical" evidence="2">
    <location>
        <begin position="236"/>
        <end position="257"/>
    </location>
</feature>
<feature type="compositionally biased region" description="Low complexity" evidence="1">
    <location>
        <begin position="57"/>
        <end position="77"/>
    </location>
</feature>
<dbReference type="SMART" id="SM01042">
    <property type="entry name" value="Brr6_like_C_C"/>
    <property type="match status" value="1"/>
</dbReference>
<dbReference type="STRING" id="1109443.G4TPP1"/>
<evidence type="ECO:0000256" key="1">
    <source>
        <dbReference type="SAM" id="MobiDB-lite"/>
    </source>
</evidence>
<dbReference type="GO" id="GO:0006998">
    <property type="term" value="P:nuclear envelope organization"/>
    <property type="evidence" value="ECO:0007669"/>
    <property type="project" value="InterPro"/>
</dbReference>
<comment type="caution">
    <text evidence="4">The sequence shown here is derived from an EMBL/GenBank/DDBJ whole genome shotgun (WGS) entry which is preliminary data.</text>
</comment>
<dbReference type="EMBL" id="CAFZ01000214">
    <property type="protein sequence ID" value="CCA73287.1"/>
    <property type="molecule type" value="Genomic_DNA"/>
</dbReference>
<reference evidence="4 5" key="1">
    <citation type="journal article" date="2011" name="PLoS Pathog.">
        <title>Endophytic Life Strategies Decoded by Genome and Transcriptome Analyses of the Mutualistic Root Symbiont Piriformospora indica.</title>
        <authorList>
            <person name="Zuccaro A."/>
            <person name="Lahrmann U."/>
            <person name="Guldener U."/>
            <person name="Langen G."/>
            <person name="Pfiffi S."/>
            <person name="Biedenkopf D."/>
            <person name="Wong P."/>
            <person name="Samans B."/>
            <person name="Grimm C."/>
            <person name="Basiewicz M."/>
            <person name="Murat C."/>
            <person name="Martin F."/>
            <person name="Kogel K.H."/>
        </authorList>
    </citation>
    <scope>NUCLEOTIDE SEQUENCE [LARGE SCALE GENOMIC DNA]</scope>
    <source>
        <strain evidence="4 5">DSM 11827</strain>
    </source>
</reference>
<feature type="compositionally biased region" description="Basic and acidic residues" evidence="1">
    <location>
        <begin position="188"/>
        <end position="204"/>
    </location>
</feature>
<feature type="region of interest" description="Disordered" evidence="1">
    <location>
        <begin position="399"/>
        <end position="448"/>
    </location>
</feature>
<feature type="region of interest" description="Disordered" evidence="1">
    <location>
        <begin position="1"/>
        <end position="102"/>
    </location>
</feature>
<gene>
    <name evidence="4" type="ORF">PIIN_07242</name>
</gene>
<feature type="domain" description="Brl1/Brr6" evidence="3">
    <location>
        <begin position="230"/>
        <end position="364"/>
    </location>
</feature>
<dbReference type="PANTHER" id="PTHR28136">
    <property type="entry name" value="NUCLEUS EXPORT PROTEIN BRR6"/>
    <property type="match status" value="1"/>
</dbReference>
<dbReference type="InParanoid" id="G4TPP1"/>
<evidence type="ECO:0000313" key="4">
    <source>
        <dbReference type="EMBL" id="CCA73287.1"/>
    </source>
</evidence>
<dbReference type="InterPro" id="IPR018767">
    <property type="entry name" value="Brl1/Brr6_dom"/>
</dbReference>
<feature type="transmembrane region" description="Helical" evidence="2">
    <location>
        <begin position="342"/>
        <end position="360"/>
    </location>
</feature>